<evidence type="ECO:0000256" key="1">
    <source>
        <dbReference type="ARBA" id="ARBA00004123"/>
    </source>
</evidence>
<feature type="region of interest" description="Disordered" evidence="9">
    <location>
        <begin position="387"/>
        <end position="454"/>
    </location>
</feature>
<dbReference type="InterPro" id="IPR000047">
    <property type="entry name" value="HTH_motif"/>
</dbReference>
<feature type="compositionally biased region" description="Low complexity" evidence="9">
    <location>
        <begin position="100"/>
        <end position="112"/>
    </location>
</feature>
<feature type="region of interest" description="Disordered" evidence="9">
    <location>
        <begin position="266"/>
        <end position="359"/>
    </location>
</feature>
<evidence type="ECO:0000259" key="10">
    <source>
        <dbReference type="PROSITE" id="PS50071"/>
    </source>
</evidence>
<reference evidence="12" key="1">
    <citation type="submission" date="2025-08" db="UniProtKB">
        <authorList>
            <consortium name="RefSeq"/>
        </authorList>
    </citation>
    <scope>IDENTIFICATION</scope>
</reference>
<dbReference type="PROSITE" id="PS00033">
    <property type="entry name" value="ENGRAILED"/>
    <property type="match status" value="1"/>
</dbReference>
<keyword evidence="4 6" id="KW-0371">Homeobox</keyword>
<dbReference type="InterPro" id="IPR020479">
    <property type="entry name" value="HD_metazoa"/>
</dbReference>
<dbReference type="InterPro" id="IPR009057">
    <property type="entry name" value="Homeodomain-like_sf"/>
</dbReference>
<evidence type="ECO:0000313" key="11">
    <source>
        <dbReference type="Proteomes" id="UP000515204"/>
    </source>
</evidence>
<keyword evidence="5 6" id="KW-0539">Nucleus</keyword>
<dbReference type="InterPro" id="IPR050720">
    <property type="entry name" value="Engrailed_Homeobox_TFs"/>
</dbReference>
<keyword evidence="3 6" id="KW-0238">DNA-binding</keyword>
<evidence type="ECO:0000256" key="7">
    <source>
        <dbReference type="RuleBase" id="RU000682"/>
    </source>
</evidence>
<feature type="compositionally biased region" description="Low complexity" evidence="9">
    <location>
        <begin position="418"/>
        <end position="437"/>
    </location>
</feature>
<dbReference type="SUPFAM" id="SSF46689">
    <property type="entry name" value="Homeodomain-like"/>
    <property type="match status" value="1"/>
</dbReference>
<feature type="compositionally biased region" description="Low complexity" evidence="9">
    <location>
        <begin position="70"/>
        <end position="81"/>
    </location>
</feature>
<dbReference type="PANTHER" id="PTHR24341">
    <property type="entry name" value="HOMEOBOX PROTEIN ENGRAILED"/>
    <property type="match status" value="1"/>
</dbReference>
<feature type="domain" description="Homeobox" evidence="10">
    <location>
        <begin position="499"/>
        <end position="559"/>
    </location>
</feature>
<feature type="compositionally biased region" description="Low complexity" evidence="9">
    <location>
        <begin position="139"/>
        <end position="157"/>
    </location>
</feature>
<dbReference type="InterPro" id="IPR001356">
    <property type="entry name" value="HD"/>
</dbReference>
<evidence type="ECO:0000256" key="5">
    <source>
        <dbReference type="ARBA" id="ARBA00023242"/>
    </source>
</evidence>
<dbReference type="OrthoDB" id="6159439at2759"/>
<organism evidence="11 12">
    <name type="scientific">Dinoponera quadriceps</name>
    <name type="common">South American ant</name>
    <dbReference type="NCBI Taxonomy" id="609295"/>
    <lineage>
        <taxon>Eukaryota</taxon>
        <taxon>Metazoa</taxon>
        <taxon>Ecdysozoa</taxon>
        <taxon>Arthropoda</taxon>
        <taxon>Hexapoda</taxon>
        <taxon>Insecta</taxon>
        <taxon>Pterygota</taxon>
        <taxon>Neoptera</taxon>
        <taxon>Endopterygota</taxon>
        <taxon>Hymenoptera</taxon>
        <taxon>Apocrita</taxon>
        <taxon>Aculeata</taxon>
        <taxon>Formicoidea</taxon>
        <taxon>Formicidae</taxon>
        <taxon>Ponerinae</taxon>
        <taxon>Ponerini</taxon>
        <taxon>Dinoponera</taxon>
    </lineage>
</organism>
<dbReference type="GO" id="GO:0000981">
    <property type="term" value="F:DNA-binding transcription factor activity, RNA polymerase II-specific"/>
    <property type="evidence" value="ECO:0007669"/>
    <property type="project" value="InterPro"/>
</dbReference>
<evidence type="ECO:0000313" key="12">
    <source>
        <dbReference type="RefSeq" id="XP_014468283.1"/>
    </source>
</evidence>
<dbReference type="Gene3D" id="1.10.10.60">
    <property type="entry name" value="Homeodomain-like"/>
    <property type="match status" value="1"/>
</dbReference>
<evidence type="ECO:0000256" key="3">
    <source>
        <dbReference type="ARBA" id="ARBA00023125"/>
    </source>
</evidence>
<feature type="DNA-binding region" description="Homeobox" evidence="6">
    <location>
        <begin position="501"/>
        <end position="560"/>
    </location>
</feature>
<dbReference type="PROSITE" id="PS00027">
    <property type="entry name" value="HOMEOBOX_1"/>
    <property type="match status" value="1"/>
</dbReference>
<proteinExistence type="inferred from homology"/>
<dbReference type="Pfam" id="PF00046">
    <property type="entry name" value="Homeodomain"/>
    <property type="match status" value="1"/>
</dbReference>
<comment type="similarity">
    <text evidence="8">Belongs to the Engrailed homeobox family.</text>
</comment>
<feature type="region of interest" description="Disordered" evidence="9">
    <location>
        <begin position="1"/>
        <end position="165"/>
    </location>
</feature>
<comment type="subcellular location">
    <subcellularLocation>
        <location evidence="1 6 7">Nucleus</location>
    </subcellularLocation>
</comment>
<accession>A0A6P3WQF1</accession>
<dbReference type="Proteomes" id="UP000515204">
    <property type="component" value="Unplaced"/>
</dbReference>
<sequence length="597" mass="65142">MSSTPPEPVSLDSDSPEAGSNHPSSRLGREPEDAEKRDETRVGTECNADSDCESDTSEVLSVGSEPTPNSVVGVRVCGSVRYDQESASSRGEFRDEENTRTSATPSPSSSTSCNDLYYQRTPGNHAPSPPGYSQPPSSPTASSVRSPASSSATASSPGRPEATQEAIVPRYQSSHQQHLLPRYSSREAEISDYPARVQHGLSHEIVYPTVERLHRTPISVPLVTRLSLSPPSAMTVTGLQATTPVLHPAACRDPREATSLMPHHSQHLHHANAHTTHLHQGSQVQHVPANSVHHHRLSVSKLLQRDPGSPASPGGTREENGRTLAATNGLQNSIGNNGNHHHHHHHHNNHNNNNNNNLQHQAGLKFSIDNILKADFGRRITDPISLKKSRPKKVASRPIDLTKDFLESSSDASERNGTETTTTTTATTNASPTSVSAGNPAPNPTGSTGTDPGKMLWPAWVYCTRYSDRPSSGRRPSRVPGPRTRRVKRTGDGRGGGTPEEKRPRTAFSGEQLARLKREFAENRYLTERRRQQLSRDLGLNEAQIKIWFQNKRAKIKKASGQKNPLALQLMAQGLYNHSTVPLTKEEEEQAAELQAK</sequence>
<name>A0A6P3WQF1_DINQU</name>
<dbReference type="InterPro" id="IPR019549">
    <property type="entry name" value="Homeobox-engrailed_C-terminal"/>
</dbReference>
<evidence type="ECO:0000256" key="8">
    <source>
        <dbReference type="RuleBase" id="RU510713"/>
    </source>
</evidence>
<evidence type="ECO:0000256" key="4">
    <source>
        <dbReference type="ARBA" id="ARBA00023155"/>
    </source>
</evidence>
<dbReference type="PRINTS" id="PR00031">
    <property type="entry name" value="HTHREPRESSR"/>
</dbReference>
<protein>
    <recommendedName>
        <fullName evidence="8">Homeobox protein engrailed-like</fullName>
    </recommendedName>
</protein>
<feature type="compositionally biased region" description="Basic residues" evidence="9">
    <location>
        <begin position="339"/>
        <end position="349"/>
    </location>
</feature>
<feature type="compositionally biased region" description="Basic and acidic residues" evidence="9">
    <location>
        <begin position="27"/>
        <end position="42"/>
    </location>
</feature>
<dbReference type="GO" id="GO:0000978">
    <property type="term" value="F:RNA polymerase II cis-regulatory region sequence-specific DNA binding"/>
    <property type="evidence" value="ECO:0007669"/>
    <property type="project" value="TreeGrafter"/>
</dbReference>
<dbReference type="GO" id="GO:0005634">
    <property type="term" value="C:nucleus"/>
    <property type="evidence" value="ECO:0007669"/>
    <property type="project" value="UniProtKB-SubCell"/>
</dbReference>
<dbReference type="PANTHER" id="PTHR24341:SF6">
    <property type="entry name" value="HOMEOBOX PROTEIN INVECTED"/>
    <property type="match status" value="1"/>
</dbReference>
<dbReference type="GO" id="GO:0030182">
    <property type="term" value="P:neuron differentiation"/>
    <property type="evidence" value="ECO:0007669"/>
    <property type="project" value="TreeGrafter"/>
</dbReference>
<dbReference type="InterPro" id="IPR019737">
    <property type="entry name" value="Homeobox-engrailed_CS"/>
</dbReference>
<feature type="region of interest" description="Disordered" evidence="9">
    <location>
        <begin position="467"/>
        <end position="509"/>
    </location>
</feature>
<dbReference type="GeneID" id="106741124"/>
<dbReference type="CDD" id="cd00086">
    <property type="entry name" value="homeodomain"/>
    <property type="match status" value="1"/>
</dbReference>
<feature type="compositionally biased region" description="Pro residues" evidence="9">
    <location>
        <begin position="127"/>
        <end position="138"/>
    </location>
</feature>
<dbReference type="PROSITE" id="PS50071">
    <property type="entry name" value="HOMEOBOX_2"/>
    <property type="match status" value="1"/>
</dbReference>
<feature type="compositionally biased region" description="Polar residues" evidence="9">
    <location>
        <begin position="325"/>
        <end position="334"/>
    </location>
</feature>
<keyword evidence="11" id="KW-1185">Reference proteome</keyword>
<feature type="compositionally biased region" description="Low complexity" evidence="9">
    <location>
        <begin position="469"/>
        <end position="482"/>
    </location>
</feature>
<dbReference type="AlphaFoldDB" id="A0A6P3WQF1"/>
<keyword evidence="2" id="KW-0217">Developmental protein</keyword>
<gene>
    <name evidence="12" type="primary">LOC106741124</name>
</gene>
<dbReference type="InterPro" id="IPR017970">
    <property type="entry name" value="Homeobox_CS"/>
</dbReference>
<evidence type="ECO:0000256" key="9">
    <source>
        <dbReference type="SAM" id="MobiDB-lite"/>
    </source>
</evidence>
<dbReference type="KEGG" id="dqu:106741124"/>
<evidence type="ECO:0000256" key="6">
    <source>
        <dbReference type="PROSITE-ProRule" id="PRU00108"/>
    </source>
</evidence>
<dbReference type="FunFam" id="1.10.10.60:FF:000345">
    <property type="entry name" value="Homeobox protein engrailed-like"/>
    <property type="match status" value="1"/>
</dbReference>
<dbReference type="RefSeq" id="XP_014468283.1">
    <property type="nucleotide sequence ID" value="XM_014612797.1"/>
</dbReference>
<dbReference type="PRINTS" id="PR00024">
    <property type="entry name" value="HOMEOBOX"/>
</dbReference>
<dbReference type="Pfam" id="PF10525">
    <property type="entry name" value="Engrail_1_C_sig"/>
    <property type="match status" value="1"/>
</dbReference>
<evidence type="ECO:0000256" key="2">
    <source>
        <dbReference type="ARBA" id="ARBA00022473"/>
    </source>
</evidence>
<dbReference type="InterPro" id="IPR000747">
    <property type="entry name" value="HD_engrailed"/>
</dbReference>
<feature type="compositionally biased region" description="Basic and acidic residues" evidence="9">
    <location>
        <begin position="400"/>
        <end position="417"/>
    </location>
</feature>
<dbReference type="SMART" id="SM00389">
    <property type="entry name" value="HOX"/>
    <property type="match status" value="1"/>
</dbReference>
<dbReference type="PRINTS" id="PR00026">
    <property type="entry name" value="ENGRAILED"/>
</dbReference>